<accession>A0A1H7XUM4</accession>
<dbReference type="InterPro" id="IPR023459">
    <property type="entry name" value="Tscrpt_elong_fac_GreA/B_fam"/>
</dbReference>
<dbReference type="PANTHER" id="PTHR30437:SF5">
    <property type="entry name" value="REGULATOR OF NUCLEOSIDE DIPHOSPHATE KINASE"/>
    <property type="match status" value="1"/>
</dbReference>
<gene>
    <name evidence="3" type="ORF">SAMN04489760_11247</name>
</gene>
<dbReference type="AlphaFoldDB" id="A0A1H7XUM4"/>
<proteinExistence type="predicted"/>
<dbReference type="InterPro" id="IPR001437">
    <property type="entry name" value="Tscrpt_elong_fac_GreA/B_C"/>
</dbReference>
<dbReference type="InterPro" id="IPR029462">
    <property type="entry name" value="Rnk_N"/>
</dbReference>
<sequence length="138" mass="15812">MSEREIYITKFDLERLSSLIEEIRQHDDKRKMDLASLEKELDRGHIVEPEDVPKDVITMNSRIIFTDTDSKETMTVSLVFPSDADFEKKKISILSPIGTALLGYRVGDIIEWNVPSGKKSLRIDEVVYQPEAAGDYHL</sequence>
<organism evidence="3 4">
    <name type="scientific">Syntrophus gentianae</name>
    <dbReference type="NCBI Taxonomy" id="43775"/>
    <lineage>
        <taxon>Bacteria</taxon>
        <taxon>Pseudomonadati</taxon>
        <taxon>Thermodesulfobacteriota</taxon>
        <taxon>Syntrophia</taxon>
        <taxon>Syntrophales</taxon>
        <taxon>Syntrophaceae</taxon>
        <taxon>Syntrophus</taxon>
    </lineage>
</organism>
<dbReference type="OrthoDB" id="192847at2"/>
<dbReference type="Gene3D" id="3.10.50.30">
    <property type="entry name" value="Transcription elongation factor, GreA/GreB, C-terminal domain"/>
    <property type="match status" value="1"/>
</dbReference>
<evidence type="ECO:0000313" key="4">
    <source>
        <dbReference type="Proteomes" id="UP000198744"/>
    </source>
</evidence>
<dbReference type="FunFam" id="3.10.50.30:FF:000002">
    <property type="entry name" value="Regulator of nucleoside diphosphate kinase"/>
    <property type="match status" value="1"/>
</dbReference>
<keyword evidence="3" id="KW-0251">Elongation factor</keyword>
<dbReference type="RefSeq" id="WP_093883494.1">
    <property type="nucleotide sequence ID" value="NZ_FOBS01000012.1"/>
</dbReference>
<dbReference type="InterPro" id="IPR018151">
    <property type="entry name" value="TF_GreA/GreB_CS"/>
</dbReference>
<dbReference type="PANTHER" id="PTHR30437">
    <property type="entry name" value="TRANSCRIPTION ELONGATION FACTOR GREA"/>
    <property type="match status" value="1"/>
</dbReference>
<dbReference type="GO" id="GO:0032784">
    <property type="term" value="P:regulation of DNA-templated transcription elongation"/>
    <property type="evidence" value="ECO:0007669"/>
    <property type="project" value="InterPro"/>
</dbReference>
<reference evidence="3 4" key="1">
    <citation type="submission" date="2016-10" db="EMBL/GenBank/DDBJ databases">
        <authorList>
            <person name="de Groot N.N."/>
        </authorList>
    </citation>
    <scope>NUCLEOTIDE SEQUENCE [LARGE SCALE GENOMIC DNA]</scope>
    <source>
        <strain evidence="3 4">DSM 8423</strain>
    </source>
</reference>
<dbReference type="Pfam" id="PF01272">
    <property type="entry name" value="GreA_GreB"/>
    <property type="match status" value="1"/>
</dbReference>
<dbReference type="PROSITE" id="PS00830">
    <property type="entry name" value="GREAB_2"/>
    <property type="match status" value="1"/>
</dbReference>
<dbReference type="SUPFAM" id="SSF54534">
    <property type="entry name" value="FKBP-like"/>
    <property type="match status" value="1"/>
</dbReference>
<feature type="domain" description="Transcription elongation factor GreA/GreB C-terminal" evidence="1">
    <location>
        <begin position="53"/>
        <end position="126"/>
    </location>
</feature>
<evidence type="ECO:0000259" key="1">
    <source>
        <dbReference type="Pfam" id="PF01272"/>
    </source>
</evidence>
<evidence type="ECO:0000259" key="2">
    <source>
        <dbReference type="Pfam" id="PF14760"/>
    </source>
</evidence>
<protein>
    <submittedName>
        <fullName evidence="3">GreA/GreB family elongation factor</fullName>
    </submittedName>
</protein>
<dbReference type="Pfam" id="PF14760">
    <property type="entry name" value="Rnk_N"/>
    <property type="match status" value="1"/>
</dbReference>
<dbReference type="Gene3D" id="1.10.286.20">
    <property type="match status" value="1"/>
</dbReference>
<feature type="domain" description="Regulator of nucleoside diphosphate kinase N-terminal" evidence="2">
    <location>
        <begin position="4"/>
        <end position="47"/>
    </location>
</feature>
<dbReference type="NCBIfam" id="NF004396">
    <property type="entry name" value="PRK05753.1"/>
    <property type="match status" value="1"/>
</dbReference>
<dbReference type="GO" id="GO:0003746">
    <property type="term" value="F:translation elongation factor activity"/>
    <property type="evidence" value="ECO:0007669"/>
    <property type="project" value="UniProtKB-KW"/>
</dbReference>
<dbReference type="GO" id="GO:0003677">
    <property type="term" value="F:DNA binding"/>
    <property type="evidence" value="ECO:0007669"/>
    <property type="project" value="InterPro"/>
</dbReference>
<dbReference type="EMBL" id="FOBS01000012">
    <property type="protein sequence ID" value="SEM37490.1"/>
    <property type="molecule type" value="Genomic_DNA"/>
</dbReference>
<dbReference type="InterPro" id="IPR036953">
    <property type="entry name" value="GreA/GreB_C_sf"/>
</dbReference>
<name>A0A1H7XUM4_9BACT</name>
<keyword evidence="4" id="KW-1185">Reference proteome</keyword>
<evidence type="ECO:0000313" key="3">
    <source>
        <dbReference type="EMBL" id="SEM37490.1"/>
    </source>
</evidence>
<dbReference type="STRING" id="43775.SAMN04489760_11247"/>
<dbReference type="GO" id="GO:0070063">
    <property type="term" value="F:RNA polymerase binding"/>
    <property type="evidence" value="ECO:0007669"/>
    <property type="project" value="InterPro"/>
</dbReference>
<keyword evidence="3" id="KW-0648">Protein biosynthesis</keyword>
<dbReference type="GO" id="GO:0006354">
    <property type="term" value="P:DNA-templated transcription elongation"/>
    <property type="evidence" value="ECO:0007669"/>
    <property type="project" value="TreeGrafter"/>
</dbReference>
<dbReference type="Proteomes" id="UP000198744">
    <property type="component" value="Unassembled WGS sequence"/>
</dbReference>